<sequence length="335" mass="37011">MPTSQTTSSVQPQHEPPSSRMTSPPRLLTKQTSEITPQSVRVASIFQRHTSMESSSPSRLKMQTKLHSPTHAFKVSPSEDKVTSPTKKIKKHLRQGFRLFANASYKDLREPEMQWNRVPAPPKDPRSDEPYAVWWVEDEGLLGCMICHVPFGMYFRRHHCRSCGDVVCSDCSKARKEIPGLLGSSHRVCDACMCDGTWVQPTGQETTESAQRLQSSDDDTTQVEWVEFNDPLPPPPPESSSAWGLQERQHSYAAYDEGNSSPGLCAPPSNLCLPMPVPVVESAWVADFEDGTAVIGTKVEGQYSMDGLDVTLPISPLEVNDMSACCGIRGCCVIS</sequence>
<keyword evidence="2 4" id="KW-0863">Zinc-finger</keyword>
<name>W4G418_APHAT</name>
<evidence type="ECO:0000256" key="4">
    <source>
        <dbReference type="PROSITE-ProRule" id="PRU00091"/>
    </source>
</evidence>
<evidence type="ECO:0000313" key="7">
    <source>
        <dbReference type="EMBL" id="ETV73779.1"/>
    </source>
</evidence>
<dbReference type="SUPFAM" id="SSF57903">
    <property type="entry name" value="FYVE/PHD zinc finger"/>
    <property type="match status" value="1"/>
</dbReference>
<dbReference type="CDD" id="cd15760">
    <property type="entry name" value="FYVE_scVPS27p_like"/>
    <property type="match status" value="1"/>
</dbReference>
<dbReference type="GO" id="GO:0008270">
    <property type="term" value="F:zinc ion binding"/>
    <property type="evidence" value="ECO:0007669"/>
    <property type="project" value="UniProtKB-KW"/>
</dbReference>
<dbReference type="PANTHER" id="PTHR39490:SF8">
    <property type="entry name" value="ZINC FINGER FYVE DOMAIN-CONTAINING PROTEIN 21"/>
    <property type="match status" value="1"/>
</dbReference>
<dbReference type="Pfam" id="PF01363">
    <property type="entry name" value="FYVE"/>
    <property type="match status" value="1"/>
</dbReference>
<evidence type="ECO:0000256" key="2">
    <source>
        <dbReference type="ARBA" id="ARBA00022771"/>
    </source>
</evidence>
<evidence type="ECO:0000256" key="5">
    <source>
        <dbReference type="SAM" id="MobiDB-lite"/>
    </source>
</evidence>
<feature type="compositionally biased region" description="Polar residues" evidence="5">
    <location>
        <begin position="1"/>
        <end position="12"/>
    </location>
</feature>
<dbReference type="AlphaFoldDB" id="W4G418"/>
<evidence type="ECO:0000256" key="3">
    <source>
        <dbReference type="ARBA" id="ARBA00022833"/>
    </source>
</evidence>
<dbReference type="InterPro" id="IPR017455">
    <property type="entry name" value="Znf_FYVE-rel"/>
</dbReference>
<dbReference type="PROSITE" id="PS50178">
    <property type="entry name" value="ZF_FYVE"/>
    <property type="match status" value="1"/>
</dbReference>
<dbReference type="RefSeq" id="XP_009836715.1">
    <property type="nucleotide sequence ID" value="XM_009838413.1"/>
</dbReference>
<feature type="domain" description="FYVE-type" evidence="6">
    <location>
        <begin position="138"/>
        <end position="193"/>
    </location>
</feature>
<accession>W4G418</accession>
<feature type="region of interest" description="Disordered" evidence="5">
    <location>
        <begin position="1"/>
        <end position="40"/>
    </location>
</feature>
<dbReference type="InterPro" id="IPR013083">
    <property type="entry name" value="Znf_RING/FYVE/PHD"/>
</dbReference>
<gene>
    <name evidence="7" type="ORF">H257_11470</name>
</gene>
<dbReference type="SMART" id="SM00064">
    <property type="entry name" value="FYVE"/>
    <property type="match status" value="1"/>
</dbReference>
<dbReference type="Gene3D" id="3.30.40.10">
    <property type="entry name" value="Zinc/RING finger domain, C3HC4 (zinc finger)"/>
    <property type="match status" value="1"/>
</dbReference>
<dbReference type="VEuPathDB" id="FungiDB:H257_11470"/>
<keyword evidence="1" id="KW-0479">Metal-binding</keyword>
<dbReference type="PANTHER" id="PTHR39490">
    <property type="entry name" value="ARRESTIN DOMAIN-CONTAINING PROTEIN D"/>
    <property type="match status" value="1"/>
</dbReference>
<dbReference type="InterPro" id="IPR000306">
    <property type="entry name" value="Znf_FYVE"/>
</dbReference>
<dbReference type="EMBL" id="KI913147">
    <property type="protein sequence ID" value="ETV73779.1"/>
    <property type="molecule type" value="Genomic_DNA"/>
</dbReference>
<protein>
    <recommendedName>
        <fullName evidence="6">FYVE-type domain-containing protein</fullName>
    </recommendedName>
</protein>
<evidence type="ECO:0000259" key="6">
    <source>
        <dbReference type="PROSITE" id="PS50178"/>
    </source>
</evidence>
<organism evidence="7">
    <name type="scientific">Aphanomyces astaci</name>
    <name type="common">Crayfish plague agent</name>
    <dbReference type="NCBI Taxonomy" id="112090"/>
    <lineage>
        <taxon>Eukaryota</taxon>
        <taxon>Sar</taxon>
        <taxon>Stramenopiles</taxon>
        <taxon>Oomycota</taxon>
        <taxon>Saprolegniomycetes</taxon>
        <taxon>Saprolegniales</taxon>
        <taxon>Verrucalvaceae</taxon>
        <taxon>Aphanomyces</taxon>
    </lineage>
</organism>
<feature type="region of interest" description="Disordered" evidence="5">
    <location>
        <begin position="69"/>
        <end position="88"/>
    </location>
</feature>
<dbReference type="InterPro" id="IPR011011">
    <property type="entry name" value="Znf_FYVE_PHD"/>
</dbReference>
<feature type="compositionally biased region" description="Polar residues" evidence="5">
    <location>
        <begin position="29"/>
        <end position="40"/>
    </location>
</feature>
<dbReference type="OrthoDB" id="70570at2759"/>
<dbReference type="InterPro" id="IPR052113">
    <property type="entry name" value="FYVE-type_Zinc_Finger"/>
</dbReference>
<evidence type="ECO:0000256" key="1">
    <source>
        <dbReference type="ARBA" id="ARBA00022723"/>
    </source>
</evidence>
<reference evidence="7" key="1">
    <citation type="submission" date="2013-12" db="EMBL/GenBank/DDBJ databases">
        <title>The Genome Sequence of Aphanomyces astaci APO3.</title>
        <authorList>
            <consortium name="The Broad Institute Genomics Platform"/>
            <person name="Russ C."/>
            <person name="Tyler B."/>
            <person name="van West P."/>
            <person name="Dieguez-Uribeondo J."/>
            <person name="Young S.K."/>
            <person name="Zeng Q."/>
            <person name="Gargeya S."/>
            <person name="Fitzgerald M."/>
            <person name="Abouelleil A."/>
            <person name="Alvarado L."/>
            <person name="Chapman S.B."/>
            <person name="Gainer-Dewar J."/>
            <person name="Goldberg J."/>
            <person name="Griggs A."/>
            <person name="Gujja S."/>
            <person name="Hansen M."/>
            <person name="Howarth C."/>
            <person name="Imamovic A."/>
            <person name="Ireland A."/>
            <person name="Larimer J."/>
            <person name="McCowan C."/>
            <person name="Murphy C."/>
            <person name="Pearson M."/>
            <person name="Poon T.W."/>
            <person name="Priest M."/>
            <person name="Roberts A."/>
            <person name="Saif S."/>
            <person name="Shea T."/>
            <person name="Sykes S."/>
            <person name="Wortman J."/>
            <person name="Nusbaum C."/>
            <person name="Birren B."/>
        </authorList>
    </citation>
    <scope>NUCLEOTIDE SEQUENCE [LARGE SCALE GENOMIC DNA]</scope>
    <source>
        <strain evidence="7">APO3</strain>
    </source>
</reference>
<dbReference type="GeneID" id="20813466"/>
<proteinExistence type="predicted"/>
<keyword evidence="3" id="KW-0862">Zinc</keyword>
<dbReference type="STRING" id="112090.W4G418"/>